<evidence type="ECO:0000313" key="2">
    <source>
        <dbReference type="Proteomes" id="UP000677054"/>
    </source>
</evidence>
<gene>
    <name evidence="1" type="ORF">DSTB1V02_LOCUS12280</name>
</gene>
<dbReference type="EMBL" id="CAJPEV010004526">
    <property type="protein sequence ID" value="CAG0901937.1"/>
    <property type="molecule type" value="Genomic_DNA"/>
</dbReference>
<dbReference type="Proteomes" id="UP000677054">
    <property type="component" value="Unassembled WGS sequence"/>
</dbReference>
<proteinExistence type="predicted"/>
<evidence type="ECO:0000313" key="1">
    <source>
        <dbReference type="EMBL" id="CAD7252522.1"/>
    </source>
</evidence>
<dbReference type="EMBL" id="LR904043">
    <property type="protein sequence ID" value="CAD7252522.1"/>
    <property type="molecule type" value="Genomic_DNA"/>
</dbReference>
<keyword evidence="2" id="KW-1185">Reference proteome</keyword>
<dbReference type="AlphaFoldDB" id="A0A7R9AF15"/>
<protein>
    <submittedName>
        <fullName evidence="1">Uncharacterized protein</fullName>
    </submittedName>
</protein>
<sequence>MFLAIQMPTATFYCWQIMELLSMPALLSSLTLGKSMVQHS</sequence>
<reference evidence="1" key="1">
    <citation type="submission" date="2020-11" db="EMBL/GenBank/DDBJ databases">
        <authorList>
            <person name="Tran Van P."/>
        </authorList>
    </citation>
    <scope>NUCLEOTIDE SEQUENCE</scope>
</reference>
<organism evidence="1">
    <name type="scientific">Darwinula stevensoni</name>
    <dbReference type="NCBI Taxonomy" id="69355"/>
    <lineage>
        <taxon>Eukaryota</taxon>
        <taxon>Metazoa</taxon>
        <taxon>Ecdysozoa</taxon>
        <taxon>Arthropoda</taxon>
        <taxon>Crustacea</taxon>
        <taxon>Oligostraca</taxon>
        <taxon>Ostracoda</taxon>
        <taxon>Podocopa</taxon>
        <taxon>Podocopida</taxon>
        <taxon>Darwinulocopina</taxon>
        <taxon>Darwinuloidea</taxon>
        <taxon>Darwinulidae</taxon>
        <taxon>Darwinula</taxon>
    </lineage>
</organism>
<name>A0A7R9AF15_9CRUS</name>
<accession>A0A7R9AF15</accession>